<keyword evidence="2" id="KW-1185">Reference proteome</keyword>
<proteinExistence type="predicted"/>
<sequence>FIGFLSTNKVLSIPTEEAINNNCQKVIIFPLSPPFLLFVMCENLGSKDISISEFINCCRNAIGLTQIWINYMTSTSELLKLHLVKHKGKSLRKARKAVPYAAICCNTCSTKQGQ</sequence>
<protein>
    <submittedName>
        <fullName evidence="1">Uncharacterized protein</fullName>
    </submittedName>
</protein>
<evidence type="ECO:0000313" key="1">
    <source>
        <dbReference type="Ensembl" id="ENSZLMP00000001402.1"/>
    </source>
</evidence>
<dbReference type="Proteomes" id="UP000694401">
    <property type="component" value="Unassembled WGS sequence"/>
</dbReference>
<name>A0A8D2NKD8_ZOSLA</name>
<accession>A0A8D2NKD8</accession>
<reference evidence="1" key="2">
    <citation type="submission" date="2025-09" db="UniProtKB">
        <authorList>
            <consortium name="Ensembl"/>
        </authorList>
    </citation>
    <scope>IDENTIFICATION</scope>
</reference>
<dbReference type="Ensembl" id="ENSZLMT00000001465.1">
    <property type="protein sequence ID" value="ENSZLMP00000001402.1"/>
    <property type="gene ID" value="ENSZLMG00000001095.1"/>
</dbReference>
<organism evidence="1 2">
    <name type="scientific">Zosterops lateralis melanops</name>
    <dbReference type="NCBI Taxonomy" id="1220523"/>
    <lineage>
        <taxon>Eukaryota</taxon>
        <taxon>Metazoa</taxon>
        <taxon>Chordata</taxon>
        <taxon>Craniata</taxon>
        <taxon>Vertebrata</taxon>
        <taxon>Euteleostomi</taxon>
        <taxon>Archelosauria</taxon>
        <taxon>Archosauria</taxon>
        <taxon>Dinosauria</taxon>
        <taxon>Saurischia</taxon>
        <taxon>Theropoda</taxon>
        <taxon>Coelurosauria</taxon>
        <taxon>Aves</taxon>
        <taxon>Neognathae</taxon>
        <taxon>Neoaves</taxon>
        <taxon>Telluraves</taxon>
        <taxon>Australaves</taxon>
        <taxon>Passeriformes</taxon>
        <taxon>Sylvioidea</taxon>
        <taxon>Zosteropidae</taxon>
        <taxon>Zosterops</taxon>
    </lineage>
</organism>
<dbReference type="AlphaFoldDB" id="A0A8D2NKD8"/>
<evidence type="ECO:0000313" key="2">
    <source>
        <dbReference type="Proteomes" id="UP000694401"/>
    </source>
</evidence>
<reference evidence="1" key="1">
    <citation type="submission" date="2025-08" db="UniProtKB">
        <authorList>
            <consortium name="Ensembl"/>
        </authorList>
    </citation>
    <scope>IDENTIFICATION</scope>
</reference>